<dbReference type="AlphaFoldDB" id="A0A382EVC5"/>
<dbReference type="SUPFAM" id="SSF56935">
    <property type="entry name" value="Porins"/>
    <property type="match status" value="1"/>
</dbReference>
<gene>
    <name evidence="1" type="ORF">METZ01_LOCUS206767</name>
</gene>
<dbReference type="EMBL" id="UINC01046204">
    <property type="protein sequence ID" value="SVB53913.1"/>
    <property type="molecule type" value="Genomic_DNA"/>
</dbReference>
<sequence length="405" mass="44146">MIKNRTRKILGLGMVATMAVVGPAEAQSQEALLKTLVSKGVLTEAEADALRKEATQQPAGSMPKWVESISFKGDLRLRYDHTHDSASNGRSAEDRFRYRFRYGATADLRNNFKVGFRFATGSDATSSNQTFSGGFTRDNLGLDQAYGSWSGEALTFYGGKNPNFEKTGWKLSEALFDSDISPEGFEAHYKTEMGDTTIGLHGGVYFMEGEDDPSKSMSKLIMSQVTTSTPLSDTLGMDLGFGVYGLDSSDLTGAGTGHGNTAGQGYTPLMLDVAFNYKGASKPIKLYSTWVNNQQADDYENGLIGGIKFGSAKKAGEWEAKIEYRSIEADAIWDELANSDFGAIGVKAANEYKGGTNTKGFIIQGKYNIYSNVQAALTWTHSKAETSTYDDESNNRVQLDLIFNF</sequence>
<dbReference type="Pfam" id="PF16930">
    <property type="entry name" value="Porin_5"/>
    <property type="match status" value="2"/>
</dbReference>
<protein>
    <recommendedName>
        <fullName evidence="2">Porin domain-containing protein</fullName>
    </recommendedName>
</protein>
<name>A0A382EVC5_9ZZZZ</name>
<evidence type="ECO:0008006" key="2">
    <source>
        <dbReference type="Google" id="ProtNLM"/>
    </source>
</evidence>
<organism evidence="1">
    <name type="scientific">marine metagenome</name>
    <dbReference type="NCBI Taxonomy" id="408172"/>
    <lineage>
        <taxon>unclassified sequences</taxon>
        <taxon>metagenomes</taxon>
        <taxon>ecological metagenomes</taxon>
    </lineage>
</organism>
<dbReference type="InterPro" id="IPR032638">
    <property type="entry name" value="Porin_5"/>
</dbReference>
<reference evidence="1" key="1">
    <citation type="submission" date="2018-05" db="EMBL/GenBank/DDBJ databases">
        <authorList>
            <person name="Lanie J.A."/>
            <person name="Ng W.-L."/>
            <person name="Kazmierczak K.M."/>
            <person name="Andrzejewski T.M."/>
            <person name="Davidsen T.M."/>
            <person name="Wayne K.J."/>
            <person name="Tettelin H."/>
            <person name="Glass J.I."/>
            <person name="Rusch D."/>
            <person name="Podicherti R."/>
            <person name="Tsui H.-C.T."/>
            <person name="Winkler M.E."/>
        </authorList>
    </citation>
    <scope>NUCLEOTIDE SEQUENCE</scope>
</reference>
<evidence type="ECO:0000313" key="1">
    <source>
        <dbReference type="EMBL" id="SVB53913.1"/>
    </source>
</evidence>
<accession>A0A382EVC5</accession>
<proteinExistence type="predicted"/>